<evidence type="ECO:0000256" key="1">
    <source>
        <dbReference type="ARBA" id="ARBA00004141"/>
    </source>
</evidence>
<feature type="transmembrane region" description="Helical" evidence="5">
    <location>
        <begin position="267"/>
        <end position="285"/>
    </location>
</feature>
<name>A0A495BHI6_VOGIN</name>
<evidence type="ECO:0000256" key="5">
    <source>
        <dbReference type="SAM" id="Phobius"/>
    </source>
</evidence>
<feature type="transmembrane region" description="Helical" evidence="5">
    <location>
        <begin position="242"/>
        <end position="261"/>
    </location>
</feature>
<dbReference type="InterPro" id="IPR037185">
    <property type="entry name" value="EmrE-like"/>
</dbReference>
<feature type="domain" description="EamA" evidence="6">
    <location>
        <begin position="153"/>
        <end position="283"/>
    </location>
</feature>
<proteinExistence type="predicted"/>
<feature type="transmembrane region" description="Helical" evidence="5">
    <location>
        <begin position="93"/>
        <end position="112"/>
    </location>
</feature>
<feature type="transmembrane region" description="Helical" evidence="5">
    <location>
        <begin position="209"/>
        <end position="230"/>
    </location>
</feature>
<feature type="transmembrane region" description="Helical" evidence="5">
    <location>
        <begin position="34"/>
        <end position="56"/>
    </location>
</feature>
<feature type="transmembrane region" description="Helical" evidence="5">
    <location>
        <begin position="7"/>
        <end position="28"/>
    </location>
</feature>
<keyword evidence="2 5" id="KW-0812">Transmembrane</keyword>
<organism evidence="7 8">
    <name type="scientific">Vogesella indigofera</name>
    <name type="common">Pseudomonas indigofera</name>
    <dbReference type="NCBI Taxonomy" id="45465"/>
    <lineage>
        <taxon>Bacteria</taxon>
        <taxon>Pseudomonadati</taxon>
        <taxon>Pseudomonadota</taxon>
        <taxon>Betaproteobacteria</taxon>
        <taxon>Neisseriales</taxon>
        <taxon>Chromobacteriaceae</taxon>
        <taxon>Vogesella</taxon>
    </lineage>
</organism>
<accession>A0A495BHI6</accession>
<evidence type="ECO:0000256" key="3">
    <source>
        <dbReference type="ARBA" id="ARBA00022989"/>
    </source>
</evidence>
<feature type="domain" description="EamA" evidence="6">
    <location>
        <begin position="8"/>
        <end position="138"/>
    </location>
</feature>
<feature type="transmembrane region" description="Helical" evidence="5">
    <location>
        <begin position="150"/>
        <end position="168"/>
    </location>
</feature>
<dbReference type="PANTHER" id="PTHR32322:SF9">
    <property type="entry name" value="AMINO-ACID METABOLITE EFFLUX PUMP-RELATED"/>
    <property type="match status" value="1"/>
</dbReference>
<dbReference type="Proteomes" id="UP000279384">
    <property type="component" value="Unassembled WGS sequence"/>
</dbReference>
<dbReference type="InterPro" id="IPR050638">
    <property type="entry name" value="AA-Vitamin_Transporters"/>
</dbReference>
<reference evidence="7 8" key="1">
    <citation type="submission" date="2018-10" db="EMBL/GenBank/DDBJ databases">
        <title>Genomic Encyclopedia of Type Strains, Phase IV (KMG-IV): sequencing the most valuable type-strain genomes for metagenomic binning, comparative biology and taxonomic classification.</title>
        <authorList>
            <person name="Goeker M."/>
        </authorList>
    </citation>
    <scope>NUCLEOTIDE SEQUENCE [LARGE SCALE GENOMIC DNA]</scope>
    <source>
        <strain evidence="7 8">DSM 3303</strain>
    </source>
</reference>
<comment type="subcellular location">
    <subcellularLocation>
        <location evidence="1">Membrane</location>
        <topology evidence="1">Multi-pass membrane protein</topology>
    </subcellularLocation>
</comment>
<evidence type="ECO:0000313" key="7">
    <source>
        <dbReference type="EMBL" id="RKQ60268.1"/>
    </source>
</evidence>
<keyword evidence="3 5" id="KW-1133">Transmembrane helix</keyword>
<feature type="transmembrane region" description="Helical" evidence="5">
    <location>
        <begin position="124"/>
        <end position="144"/>
    </location>
</feature>
<gene>
    <name evidence="7" type="ORF">C8E02_1612</name>
</gene>
<evidence type="ECO:0000313" key="8">
    <source>
        <dbReference type="Proteomes" id="UP000279384"/>
    </source>
</evidence>
<evidence type="ECO:0000259" key="6">
    <source>
        <dbReference type="Pfam" id="PF00892"/>
    </source>
</evidence>
<comment type="caution">
    <text evidence="7">The sequence shown here is derived from an EMBL/GenBank/DDBJ whole genome shotgun (WGS) entry which is preliminary data.</text>
</comment>
<dbReference type="AlphaFoldDB" id="A0A495BHI6"/>
<evidence type="ECO:0000256" key="4">
    <source>
        <dbReference type="ARBA" id="ARBA00023136"/>
    </source>
</evidence>
<dbReference type="PANTHER" id="PTHR32322">
    <property type="entry name" value="INNER MEMBRANE TRANSPORTER"/>
    <property type="match status" value="1"/>
</dbReference>
<dbReference type="EMBL" id="RBID01000013">
    <property type="protein sequence ID" value="RKQ60268.1"/>
    <property type="molecule type" value="Genomic_DNA"/>
</dbReference>
<dbReference type="Pfam" id="PF00892">
    <property type="entry name" value="EamA"/>
    <property type="match status" value="2"/>
</dbReference>
<protein>
    <submittedName>
        <fullName evidence="7">Threonine/homoserine efflux transporter RhtA</fullName>
    </submittedName>
</protein>
<sequence length="289" mass="30347">MTTPRDWLWLLLLAAMWGASFLFMRVAVPVLGPFPLIALRLGVATLALLPLLGWLPGGFALWRQHGRAIAVVGVFLSALPFCLIAWATLTLPAGVASVLNATTPLMTALWAMPLAGEAMTRQRAAGLALGLAGVLVLTLGRGAAFGLDSALPVLAMLAATACYGWSGHMAKRWLPGLPPLVTATGSLASGAILLLPLALWSWPSQMPTATVWGAVLLLALACTAFAYVIFYRLIEKLGATRASSVTYLVPVFGVLWGSLWLGEVVSAAMLAGGVLILAGVLLLGWQRRS</sequence>
<dbReference type="RefSeq" id="WP_120810355.1">
    <property type="nucleotide sequence ID" value="NZ_RBID01000013.1"/>
</dbReference>
<evidence type="ECO:0000256" key="2">
    <source>
        <dbReference type="ARBA" id="ARBA00022692"/>
    </source>
</evidence>
<dbReference type="InterPro" id="IPR000620">
    <property type="entry name" value="EamA_dom"/>
</dbReference>
<keyword evidence="4 5" id="KW-0472">Membrane</keyword>
<feature type="transmembrane region" description="Helical" evidence="5">
    <location>
        <begin position="68"/>
        <end position="87"/>
    </location>
</feature>
<dbReference type="GO" id="GO:0016020">
    <property type="term" value="C:membrane"/>
    <property type="evidence" value="ECO:0007669"/>
    <property type="project" value="UniProtKB-SubCell"/>
</dbReference>
<dbReference type="SUPFAM" id="SSF103481">
    <property type="entry name" value="Multidrug resistance efflux transporter EmrE"/>
    <property type="match status" value="2"/>
</dbReference>
<feature type="transmembrane region" description="Helical" evidence="5">
    <location>
        <begin position="180"/>
        <end position="203"/>
    </location>
</feature>